<evidence type="ECO:0000313" key="2">
    <source>
        <dbReference type="EMBL" id="NRV11553.1"/>
    </source>
</evidence>
<dbReference type="AlphaFoldDB" id="A0A0B5QM72"/>
<dbReference type="Pfam" id="PF18934">
    <property type="entry name" value="DUF5682"/>
    <property type="match status" value="1"/>
</dbReference>
<dbReference type="STRING" id="1520.LF65_02728"/>
<accession>A0A0B5QM72</accession>
<dbReference type="InterPro" id="IPR043737">
    <property type="entry name" value="DUF5682"/>
</dbReference>
<dbReference type="OrthoDB" id="9768066at2"/>
<name>A0A0B5QM72_CLOBE</name>
<dbReference type="KEGG" id="cbei:LF65_02728"/>
<organism evidence="1 3">
    <name type="scientific">Clostridium beijerinckii</name>
    <name type="common">Clostridium MP</name>
    <dbReference type="NCBI Taxonomy" id="1520"/>
    <lineage>
        <taxon>Bacteria</taxon>
        <taxon>Bacillati</taxon>
        <taxon>Bacillota</taxon>
        <taxon>Clostridia</taxon>
        <taxon>Eubacteriales</taxon>
        <taxon>Clostridiaceae</taxon>
        <taxon>Clostridium</taxon>
    </lineage>
</organism>
<evidence type="ECO:0000313" key="3">
    <source>
        <dbReference type="Proteomes" id="UP000031866"/>
    </source>
</evidence>
<dbReference type="EMBL" id="JABSXK010000001">
    <property type="protein sequence ID" value="NRV11553.1"/>
    <property type="molecule type" value="Genomic_DNA"/>
</dbReference>
<proteinExistence type="predicted"/>
<reference evidence="1" key="2">
    <citation type="submission" date="2016-02" db="EMBL/GenBank/DDBJ databases">
        <title>Genome sequence of Clostridium beijerinckii strain 59B.</title>
        <authorList>
            <person name="Little G.T."/>
            <person name="Minton N.P."/>
        </authorList>
    </citation>
    <scope>NUCLEOTIDE SEQUENCE</scope>
    <source>
        <strain evidence="1">NCIMB 14988</strain>
    </source>
</reference>
<evidence type="ECO:0000313" key="1">
    <source>
        <dbReference type="EMBL" id="AJG99301.1"/>
    </source>
</evidence>
<dbReference type="Proteomes" id="UP000821656">
    <property type="component" value="Unassembled WGS sequence"/>
</dbReference>
<sequence>MKLKSGLNKGGASMGKNIDNQDIDNKIKNYVKKAYNLESKVMFFPVRHHSPACSFHLKKVIESYNPEIILIEGPAEANKVIKYIAHEETKAPVCIYYSYYDRNALIEENKEKYRCYYPFLDFSPELLALREGKKKNIACEFIDLSYAEILINSKKLEVMGKAQEKNTYNDDYLMNESIFIKTLCEKEGCRNYNELWEKLFEIDGLNISTEKFIENMIFSCCLSRESYNEEMLKEDGCLSREKFMSMKISEAVKKYNKVLVVSGGFHTSALIDGLESNEEITLHNIAQEDTGVYAMSYSFEESDQLNGYASGMPHPAFYQRVFENIQKKMDKPYEEAVLNYIVHCGKLIRKNHGNLSTADEIEAFNMAKGLKSLRNKYECGVYELKDGITSSFVKGEMDAEAQVSLKYLRDLLTGNKIGKLCALAEVPPIVQDFNELCRKFNIKTTALENEVPLSIYKSKKHREQSKFFHIMKFLNTNFCFMEKGPDFIKRKNTNLVREVWKYKWTTKLQSTLIELSVHGGSLKEAASSILSKNFISCENVSGEASLLLIEAALMGVESSFQGLLPSFGEILNGDEDFISVTNSCYNLNFLCNSEDLLKITMNEKLKEFFTAAYNKAVSQITSLNTVNYDNENEVISKLKDIYHISNKADFDSETLIDSLKLLINKKNLNSAVEGASLGILYGLNSINSKEVTDKAMQYLYGTGEKLMKSGSFLKGLFSTAKDLLLIEEDLLNGIDSFMRNIEEEQFMVLLPDLRFSFTFFNPFEIDSIAKEAAKVYSTDDTNILYEKALKEEDINLAVSLDKYAMEILKKWNIHQ</sequence>
<protein>
    <submittedName>
        <fullName evidence="1">Uncharacterized protein</fullName>
    </submittedName>
</protein>
<reference evidence="2" key="3">
    <citation type="submission" date="2020-05" db="EMBL/GenBank/DDBJ databases">
        <title>Genomic insights into acetone-butanol-ethanol (ABE) fermentation by sequencing solventogenic clostridia strains.</title>
        <authorList>
            <person name="Brown S."/>
        </authorList>
    </citation>
    <scope>NUCLEOTIDE SEQUENCE</scope>
    <source>
        <strain evidence="2">DJ126</strain>
    </source>
</reference>
<dbReference type="Proteomes" id="UP000031866">
    <property type="component" value="Chromosome"/>
</dbReference>
<gene>
    <name evidence="2" type="ORF">DFH45_004516</name>
    <name evidence="1" type="ORF">LF65_02728</name>
</gene>
<reference evidence="3" key="1">
    <citation type="submission" date="2014-12" db="EMBL/GenBank/DDBJ databases">
        <title>Genome sequence of Clostridium beijerinckii strain 59B.</title>
        <authorList>
            <person name="Little G.T."/>
            <person name="Minton N.P."/>
        </authorList>
    </citation>
    <scope>NUCLEOTIDE SEQUENCE [LARGE SCALE GENOMIC DNA]</scope>
    <source>
        <strain evidence="3">59B</strain>
    </source>
</reference>
<dbReference type="RefSeq" id="WP_052482841.1">
    <property type="nucleotide sequence ID" value="NZ_CP010086.2"/>
</dbReference>
<dbReference type="EMBL" id="CP010086">
    <property type="protein sequence ID" value="AJG99301.1"/>
    <property type="molecule type" value="Genomic_DNA"/>
</dbReference>